<reference evidence="2 3" key="1">
    <citation type="submission" date="2017-11" db="EMBL/GenBank/DDBJ databases">
        <title>The genome of Rhizophagus clarus HR1 reveals common genetic basis of auxotrophy among arbuscular mycorrhizal fungi.</title>
        <authorList>
            <person name="Kobayashi Y."/>
        </authorList>
    </citation>
    <scope>NUCLEOTIDE SEQUENCE [LARGE SCALE GENOMIC DNA]</scope>
    <source>
        <strain evidence="2 3">HR1</strain>
    </source>
</reference>
<keyword evidence="3" id="KW-1185">Reference proteome</keyword>
<sequence>MRPGYELPSSELLSGRLLNQETARINDNINNIIKNSENLTLALDGWTNLNGISIYNYIILTPNREQYLYALHDYSDDHYTGEFLADQITDIIKEIGPERVSALVTDNAANCVKKTITTTVAQIWQNNGGDKKSCNHLLTQMHNYELQHSPYNQDFDRQLEIPMSW</sequence>
<evidence type="ECO:0000313" key="3">
    <source>
        <dbReference type="Proteomes" id="UP000247702"/>
    </source>
</evidence>
<evidence type="ECO:0000259" key="1">
    <source>
        <dbReference type="Pfam" id="PF04937"/>
    </source>
</evidence>
<dbReference type="Proteomes" id="UP000247702">
    <property type="component" value="Unassembled WGS sequence"/>
</dbReference>
<accession>A0A2Z6RTB7</accession>
<name>A0A2Z6RTB7_9GLOM</name>
<dbReference type="Pfam" id="PF04937">
    <property type="entry name" value="DUF659"/>
    <property type="match status" value="1"/>
</dbReference>
<proteinExistence type="predicted"/>
<dbReference type="STRING" id="94130.A0A2Z6RTB7"/>
<dbReference type="InterPro" id="IPR012337">
    <property type="entry name" value="RNaseH-like_sf"/>
</dbReference>
<protein>
    <recommendedName>
        <fullName evidence="1">DUF659 domain-containing protein</fullName>
    </recommendedName>
</protein>
<dbReference type="EMBL" id="BEXD01003112">
    <property type="protein sequence ID" value="GBC00250.1"/>
    <property type="molecule type" value="Genomic_DNA"/>
</dbReference>
<comment type="caution">
    <text evidence="2">The sequence shown here is derived from an EMBL/GenBank/DDBJ whole genome shotgun (WGS) entry which is preliminary data.</text>
</comment>
<organism evidence="2 3">
    <name type="scientific">Rhizophagus clarus</name>
    <dbReference type="NCBI Taxonomy" id="94130"/>
    <lineage>
        <taxon>Eukaryota</taxon>
        <taxon>Fungi</taxon>
        <taxon>Fungi incertae sedis</taxon>
        <taxon>Mucoromycota</taxon>
        <taxon>Glomeromycotina</taxon>
        <taxon>Glomeromycetes</taxon>
        <taxon>Glomerales</taxon>
        <taxon>Glomeraceae</taxon>
        <taxon>Rhizophagus</taxon>
    </lineage>
</organism>
<dbReference type="SUPFAM" id="SSF53098">
    <property type="entry name" value="Ribonuclease H-like"/>
    <property type="match status" value="1"/>
</dbReference>
<dbReference type="InterPro" id="IPR007021">
    <property type="entry name" value="DUF659"/>
</dbReference>
<evidence type="ECO:0000313" key="2">
    <source>
        <dbReference type="EMBL" id="GBC00250.1"/>
    </source>
</evidence>
<dbReference type="AlphaFoldDB" id="A0A2Z6RTB7"/>
<gene>
    <name evidence="2" type="ORF">RclHR1_00380018</name>
</gene>
<feature type="domain" description="DUF659" evidence="1">
    <location>
        <begin position="8"/>
        <end position="113"/>
    </location>
</feature>